<dbReference type="Proteomes" id="UP000008672">
    <property type="component" value="Unassembled WGS sequence"/>
</dbReference>
<dbReference type="Ensembl" id="ENSLACT00000013462.1">
    <property type="protein sequence ID" value="ENSLACP00000013366.1"/>
    <property type="gene ID" value="ENSLACG00000011769.1"/>
</dbReference>
<reference evidence="6" key="3">
    <citation type="submission" date="2025-09" db="UniProtKB">
        <authorList>
            <consortium name="Ensembl"/>
        </authorList>
    </citation>
    <scope>IDENTIFICATION</scope>
</reference>
<evidence type="ECO:0000313" key="6">
    <source>
        <dbReference type="Ensembl" id="ENSLACP00000013366.1"/>
    </source>
</evidence>
<feature type="compositionally biased region" description="Polar residues" evidence="5">
    <location>
        <begin position="373"/>
        <end position="386"/>
    </location>
</feature>
<dbReference type="Bgee" id="ENSLACG00000011769">
    <property type="expression patterns" value="Expressed in pelvic fin"/>
</dbReference>
<feature type="compositionally biased region" description="Basic and acidic residues" evidence="5">
    <location>
        <begin position="392"/>
        <end position="406"/>
    </location>
</feature>
<dbReference type="SUPFAM" id="SSF48403">
    <property type="entry name" value="Ankyrin repeat"/>
    <property type="match status" value="1"/>
</dbReference>
<dbReference type="InterPro" id="IPR002110">
    <property type="entry name" value="Ankyrin_rpt"/>
</dbReference>
<dbReference type="EMBL" id="AFYH01158077">
    <property type="status" value="NOT_ANNOTATED_CDS"/>
    <property type="molecule type" value="Genomic_DNA"/>
</dbReference>
<keyword evidence="7" id="KW-1185">Reference proteome</keyword>
<dbReference type="SMART" id="SM00248">
    <property type="entry name" value="ANK"/>
    <property type="match status" value="6"/>
</dbReference>
<dbReference type="PROSITE" id="PS50088">
    <property type="entry name" value="ANK_REPEAT"/>
    <property type="match status" value="5"/>
</dbReference>
<dbReference type="eggNOG" id="ENOG502QXWS">
    <property type="taxonomic scope" value="Eukaryota"/>
</dbReference>
<dbReference type="Pfam" id="PF12796">
    <property type="entry name" value="Ank_2"/>
    <property type="match status" value="1"/>
</dbReference>
<feature type="coiled-coil region" evidence="4">
    <location>
        <begin position="464"/>
        <end position="662"/>
    </location>
</feature>
<feature type="coiled-coil region" evidence="4">
    <location>
        <begin position="991"/>
        <end position="1080"/>
    </location>
</feature>
<evidence type="ECO:0000256" key="4">
    <source>
        <dbReference type="SAM" id="Coils"/>
    </source>
</evidence>
<organism evidence="6 7">
    <name type="scientific">Latimeria chalumnae</name>
    <name type="common">Coelacanth</name>
    <dbReference type="NCBI Taxonomy" id="7897"/>
    <lineage>
        <taxon>Eukaryota</taxon>
        <taxon>Metazoa</taxon>
        <taxon>Chordata</taxon>
        <taxon>Craniata</taxon>
        <taxon>Vertebrata</taxon>
        <taxon>Euteleostomi</taxon>
        <taxon>Coelacanthiformes</taxon>
        <taxon>Coelacanthidae</taxon>
        <taxon>Latimeria</taxon>
    </lineage>
</organism>
<dbReference type="EMBL" id="AFYH01158076">
    <property type="status" value="NOT_ANNOTATED_CDS"/>
    <property type="molecule type" value="Genomic_DNA"/>
</dbReference>
<evidence type="ECO:0000256" key="2">
    <source>
        <dbReference type="ARBA" id="ARBA00023054"/>
    </source>
</evidence>
<evidence type="ECO:0000256" key="3">
    <source>
        <dbReference type="PROSITE-ProRule" id="PRU00023"/>
    </source>
</evidence>
<protein>
    <submittedName>
        <fullName evidence="6">Uncharacterized protein</fullName>
    </submittedName>
</protein>
<dbReference type="PANTHER" id="PTHR24129:SF2">
    <property type="entry name" value="DUF3447 DOMAIN-CONTAINING PROTEIN"/>
    <property type="match status" value="1"/>
</dbReference>
<sequence length="1286" mass="147442">WNKYDQKLLGAVDKGDAGKVSSVLARRPVRPTKLDIQGRSSFHLAASKGIVECLNVILSHGADINATDNNGKRCTALHLAAKYSQPDCVQALLQCGVPVNTVDHHGHTPLHYAAFAGCVSSAGLLCDQNASLDALDYKGQTALMIAARENHPAVFSMLMKQGANWKLASKEQKTALMMACESSCKEAVETLLKNGADITVTDSLGQDIQHYANASRDEEIIQLVQSAVKPVCKGRGKWDQATMQTPNWTAPSISFIFLIHYYKHAHIYVLSVCLSLFYIYKLKFKHFFFFFFTVPQAEQSMHVSVILSEILNKKSTLCDTMNVYIKKDKWERGRQVSTLMQNYLLYIIIGNCDCTEQPVPSKVQQRIKKEPTVSGSSTPNQRSSESSNKHYAKWEEREPEQKKPDRLQEELANKAAVCVALTEECNKMKKKIKEEIGVLSKVLQRQDKELPPTTDHLTEHGLLIEELVDHLQELQKSHEEDKSEIIHFQKQEAQERPEREKVMEGVQLIEKRYKEQLRALEERVNAVTVEKQNVIKSIAELEGHLQNMRDVMAQYETRKRTQSNMIEELESHVSKCTSENEHLQAMLMQLQEDLKREKIKNQENVPIKEYNEAKCALGHTIVELKELLSELRADYISIKEDRQRLLNEKEVLEKQLDALNTRLHTDFIPSDTFEKATISWENTVSGLENIIVEMQLKNRNHLQNDGLQEAVNSDIKEECSRCSTSTASLEGVKSSTSLKDNEKLQQKCQDKEKNVESFQQTVTTYEEEIMHFKMVILNLQQELEGVQQEKSSILEKSKALLAEMEQMSISVQDSEELKGGLQCRISALEDAITEHKVRNISLLEEMKNSQEENRELKHTLSALEECLHSQYVPKSQFDEAQLTVEELKQNVMHLSEGLFLEQEEKKKLQVQLEAQRNDIRSLRDCFPPDALHESAKGEESFNTDITEELYWNIGNLVKKYYDVVREKEKLNSEKNQCISCKEHEEFKVKVLSKVEIQTAELQEQKEELTKAQELVQALQKQLANQEVNFVPKTEHVKLMSNMETALLELKTQVKNGRIELDEKNQKIAMLQKKIAQGTDEVHLSQPREESSLEKQGKARSFLDLQAQLLQEDLKVFSDRYQEACGEVGHWKEQEGIERMKHEETAQRMKELEKENAELREKWSKSLKVIAELQERETGTASVCKEQERKKGLGVIETERERENALLLIFLKIAVLEKEAQKLSNQMAAFQDQTITLQKHLENVGKQHKQTISIYRTHLLNAAQGVMDEEVQLALRRILKMQQGIIY</sequence>
<dbReference type="Pfam" id="PF00023">
    <property type="entry name" value="Ank"/>
    <property type="match status" value="2"/>
</dbReference>
<dbReference type="PROSITE" id="PS50297">
    <property type="entry name" value="ANK_REP_REGION"/>
    <property type="match status" value="5"/>
</dbReference>
<dbReference type="InterPro" id="IPR036770">
    <property type="entry name" value="Ankyrin_rpt-contain_sf"/>
</dbReference>
<feature type="repeat" description="ANK" evidence="3">
    <location>
        <begin position="37"/>
        <end position="69"/>
    </location>
</feature>
<feature type="repeat" description="ANK" evidence="3">
    <location>
        <begin position="105"/>
        <end position="137"/>
    </location>
</feature>
<feature type="coiled-coil region" evidence="4">
    <location>
        <begin position="741"/>
        <end position="796"/>
    </location>
</feature>
<evidence type="ECO:0000313" key="7">
    <source>
        <dbReference type="Proteomes" id="UP000008672"/>
    </source>
</evidence>
<keyword evidence="3" id="KW-0040">ANK repeat</keyword>
<accession>H3AUP5</accession>
<keyword evidence="1" id="KW-0677">Repeat</keyword>
<dbReference type="InterPro" id="IPR042420">
    <property type="entry name" value="RAI14/UACA"/>
</dbReference>
<feature type="coiled-coil region" evidence="4">
    <location>
        <begin position="898"/>
        <end position="925"/>
    </location>
</feature>
<proteinExistence type="predicted"/>
<reference evidence="6" key="2">
    <citation type="submission" date="2025-08" db="UniProtKB">
        <authorList>
            <consortium name="Ensembl"/>
        </authorList>
    </citation>
    <scope>IDENTIFICATION</scope>
</reference>
<dbReference type="STRING" id="7897.ENSLACP00000013366"/>
<feature type="repeat" description="ANK" evidence="3">
    <location>
        <begin position="72"/>
        <end position="104"/>
    </location>
</feature>
<feature type="repeat" description="ANK" evidence="3">
    <location>
        <begin position="171"/>
        <end position="203"/>
    </location>
</feature>
<dbReference type="Gene3D" id="1.25.40.20">
    <property type="entry name" value="Ankyrin repeat-containing domain"/>
    <property type="match status" value="2"/>
</dbReference>
<keyword evidence="2 4" id="KW-0175">Coiled coil</keyword>
<reference evidence="7" key="1">
    <citation type="submission" date="2011-08" db="EMBL/GenBank/DDBJ databases">
        <title>The draft genome of Latimeria chalumnae.</title>
        <authorList>
            <person name="Di Palma F."/>
            <person name="Alfoldi J."/>
            <person name="Johnson J."/>
            <person name="Berlin A."/>
            <person name="Gnerre S."/>
            <person name="Jaffe D."/>
            <person name="MacCallum I."/>
            <person name="Young S."/>
            <person name="Walker B.J."/>
            <person name="Lander E."/>
            <person name="Lindblad-Toh K."/>
        </authorList>
    </citation>
    <scope>NUCLEOTIDE SEQUENCE [LARGE SCALE GENOMIC DNA]</scope>
    <source>
        <strain evidence="7">Wild caught</strain>
    </source>
</reference>
<feature type="coiled-coil region" evidence="4">
    <location>
        <begin position="832"/>
        <end position="866"/>
    </location>
</feature>
<dbReference type="GO" id="GO:0003779">
    <property type="term" value="F:actin binding"/>
    <property type="evidence" value="ECO:0007669"/>
    <property type="project" value="InterPro"/>
</dbReference>
<feature type="coiled-coil region" evidence="4">
    <location>
        <begin position="1141"/>
        <end position="1168"/>
    </location>
</feature>
<name>H3AUP5_LATCH</name>
<feature type="repeat" description="ANK" evidence="3">
    <location>
        <begin position="138"/>
        <end position="170"/>
    </location>
</feature>
<evidence type="ECO:0000256" key="5">
    <source>
        <dbReference type="SAM" id="MobiDB-lite"/>
    </source>
</evidence>
<dbReference type="PANTHER" id="PTHR24129">
    <property type="entry name" value="ANKYCORBIN"/>
    <property type="match status" value="1"/>
</dbReference>
<feature type="region of interest" description="Disordered" evidence="5">
    <location>
        <begin position="363"/>
        <end position="406"/>
    </location>
</feature>
<dbReference type="HOGENOM" id="CLU_005323_1_0_1"/>
<dbReference type="GeneTree" id="ENSGT00940000157475"/>
<evidence type="ECO:0000256" key="1">
    <source>
        <dbReference type="ARBA" id="ARBA00022737"/>
    </source>
</evidence>
<dbReference type="OMA" id="TISWENT"/>
<dbReference type="InParanoid" id="H3AUP5"/>